<organism evidence="9 10">
    <name type="scientific">Saccharomyces kudriavzevii (strain ATCC MYA-4449 / AS 2.2408 / CBS 8840 / NBRC 1802 / NCYC 2889)</name>
    <name type="common">Yeast</name>
    <dbReference type="NCBI Taxonomy" id="226230"/>
    <lineage>
        <taxon>Eukaryota</taxon>
        <taxon>Fungi</taxon>
        <taxon>Dikarya</taxon>
        <taxon>Ascomycota</taxon>
        <taxon>Saccharomycotina</taxon>
        <taxon>Saccharomycetes</taxon>
        <taxon>Saccharomycetales</taxon>
        <taxon>Saccharomycetaceae</taxon>
        <taxon>Saccharomyces</taxon>
    </lineage>
</organism>
<dbReference type="Pfam" id="PF10236">
    <property type="entry name" value="DAP3"/>
    <property type="match status" value="1"/>
</dbReference>
<dbReference type="EMBL" id="AACI03000876">
    <property type="protein sequence ID" value="EJT43338.1"/>
    <property type="molecule type" value="Genomic_DNA"/>
</dbReference>
<evidence type="ECO:0000313" key="10">
    <source>
        <dbReference type="Proteomes" id="UP000002753"/>
    </source>
</evidence>
<proteinExistence type="inferred from homology"/>
<dbReference type="InterPro" id="IPR019368">
    <property type="entry name" value="Ribosomal_mS29"/>
</dbReference>
<dbReference type="GO" id="GO:0005763">
    <property type="term" value="C:mitochondrial small ribosomal subunit"/>
    <property type="evidence" value="ECO:0007669"/>
    <property type="project" value="InterPro"/>
</dbReference>
<dbReference type="HOGENOM" id="CLU_039957_0_0_1"/>
<dbReference type="STRING" id="226230.J5PPH6"/>
<dbReference type="PIRSF" id="PIRSF036996">
    <property type="entry name" value="RSM23"/>
    <property type="match status" value="1"/>
</dbReference>
<keyword evidence="3" id="KW-0809">Transit peptide</keyword>
<evidence type="ECO:0000256" key="7">
    <source>
        <dbReference type="ARBA" id="ARBA00035140"/>
    </source>
</evidence>
<evidence type="ECO:0000256" key="1">
    <source>
        <dbReference type="ARBA" id="ARBA00004173"/>
    </source>
</evidence>
<evidence type="ECO:0000256" key="6">
    <source>
        <dbReference type="ARBA" id="ARBA00023274"/>
    </source>
</evidence>
<dbReference type="InterPro" id="IPR017082">
    <property type="entry name" value="Ribosomal_mS29_fun"/>
</dbReference>
<comment type="similarity">
    <text evidence="2">Belongs to the mitochondrion-specific ribosomal protein mS29 family.</text>
</comment>
<accession>J5PPH6</accession>
<protein>
    <recommendedName>
        <fullName evidence="7">Small ribosomal subunit protein mS29</fullName>
    </recommendedName>
</protein>
<evidence type="ECO:0000256" key="3">
    <source>
        <dbReference type="ARBA" id="ARBA00022946"/>
    </source>
</evidence>
<keyword evidence="5" id="KW-0496">Mitochondrion</keyword>
<evidence type="ECO:0000256" key="2">
    <source>
        <dbReference type="ARBA" id="ARBA00009863"/>
    </source>
</evidence>
<evidence type="ECO:0000256" key="4">
    <source>
        <dbReference type="ARBA" id="ARBA00022980"/>
    </source>
</evidence>
<dbReference type="Proteomes" id="UP000002753">
    <property type="component" value="Unassembled WGS sequence"/>
</dbReference>
<reference evidence="9 10" key="1">
    <citation type="journal article" date="2003" name="Science">
        <title>Finding functional features in Saccharomyces genomes by phylogenetic footprinting.</title>
        <authorList>
            <person name="Cliften P.F."/>
            <person name="Sudarsanam P."/>
            <person name="Desikan A."/>
            <person name="Fulton L."/>
            <person name="Fulton B."/>
            <person name="Majors J."/>
            <person name="Waterston R."/>
            <person name="Cohen B.A."/>
            <person name="Johnston M."/>
        </authorList>
    </citation>
    <scope>NUCLEOTIDE SEQUENCE [LARGE SCALE GENOMIC DNA]</scope>
    <source>
        <strain evidence="10">ATCC MYA-4449 / AS 2.2408 / CBS 8840 / NBRC 1802 / NCYC 2889</strain>
    </source>
</reference>
<comment type="subcellular location">
    <subcellularLocation>
        <location evidence="1">Mitochondrion</location>
    </subcellularLocation>
</comment>
<reference evidence="10" key="2">
    <citation type="journal article" date="2011" name="G3 (Bethesda)">
        <title>The awesome power of yeast evolutionary genetics: New genome sequences and strain resources for the Saccharomyces sensu stricto genus.</title>
        <authorList>
            <person name="Scannell D.R."/>
            <person name="Zill O.A."/>
            <person name="Rokas A."/>
            <person name="Payen C."/>
            <person name="Dunham M.J."/>
            <person name="Eisen M.B."/>
            <person name="Rine J."/>
            <person name="Johnston M."/>
            <person name="Hittinger C.T."/>
        </authorList>
    </citation>
    <scope>GENOME REANNOTATION</scope>
    <source>
        <strain evidence="10">ATCC MYA-4449 / AS 2.2408 / CBS 8840 / NBRC 1802 / NCYC 2889</strain>
    </source>
</reference>
<dbReference type="AlphaFoldDB" id="J5PPH6"/>
<keyword evidence="4" id="KW-0689">Ribosomal protein</keyword>
<dbReference type="SUPFAM" id="SSF52540">
    <property type="entry name" value="P-loop containing nucleoside triphosphate hydrolases"/>
    <property type="match status" value="1"/>
</dbReference>
<gene>
    <name evidence="9" type="primary">YGL129C</name>
    <name evidence="9" type="ORF">SKUD_171706</name>
</gene>
<evidence type="ECO:0000256" key="8">
    <source>
        <dbReference type="SAM" id="MobiDB-lite"/>
    </source>
</evidence>
<dbReference type="GO" id="GO:0032543">
    <property type="term" value="P:mitochondrial translation"/>
    <property type="evidence" value="ECO:0007669"/>
    <property type="project" value="InterPro"/>
</dbReference>
<feature type="compositionally biased region" description="Low complexity" evidence="8">
    <location>
        <begin position="37"/>
        <end position="48"/>
    </location>
</feature>
<evidence type="ECO:0000256" key="5">
    <source>
        <dbReference type="ARBA" id="ARBA00023128"/>
    </source>
</evidence>
<dbReference type="Gene3D" id="3.40.50.300">
    <property type="entry name" value="P-loop containing nucleotide triphosphate hydrolases"/>
    <property type="match status" value="1"/>
</dbReference>
<dbReference type="PANTHER" id="PTHR12810:SF0">
    <property type="entry name" value="SMALL RIBOSOMAL SUBUNIT PROTEIN MS29"/>
    <property type="match status" value="1"/>
</dbReference>
<keyword evidence="6" id="KW-0687">Ribonucleoprotein</keyword>
<name>J5PPH6_SACK1</name>
<dbReference type="PANTHER" id="PTHR12810">
    <property type="entry name" value="MITOCHONDRIAL 28S RIBOSOMAL PROTEIN S29"/>
    <property type="match status" value="1"/>
</dbReference>
<feature type="region of interest" description="Disordered" evidence="8">
    <location>
        <begin position="21"/>
        <end position="48"/>
    </location>
</feature>
<comment type="caution">
    <text evidence="9">The sequence shown here is derived from an EMBL/GenBank/DDBJ whole genome shotgun (WGS) entry which is preliminary data.</text>
</comment>
<dbReference type="InterPro" id="IPR027417">
    <property type="entry name" value="P-loop_NTPase"/>
</dbReference>
<sequence>MMLRPSSLRFVGQRLFNTARPLQAAKPAPKGKTQGFSKKQSSASSYSSAKRITPGSLYKNWTNTAHTAQLQQTAIPLALPIFNFENISKTLNKVVSYSNKHYKSLHHLGSFKKSQFNELFQKPISLVRENATNSFLKMLLSHPIKKFIITGEPGVGKTVLLSQVHAYAVDSRQIIINISYPDLFLNGRNDFLYDEDLKLYIQPMFLKQLIRKILKANDPSILKSIEISQDYKFSNANPKNASIKPFVTLNKKKNTFLDLLSVMTHSHNRGKLMKAIINELAIQSDVPVMFTVDNFSKFLTTAYSAYRDVHNKQIYSLDLQMGKLIMDIVSGETKFANNESSTILATSGVDRTNKTLPVALGKIPEDPYVTRYHYEPTFVKLLQKGHVTEFEVPKLNKQEVNELIEYYKKSNILLNKDATEEKWDKLIDEKYFLSGNGNPRELLKTLVLSHR</sequence>
<dbReference type="GO" id="GO:0003735">
    <property type="term" value="F:structural constituent of ribosome"/>
    <property type="evidence" value="ECO:0007669"/>
    <property type="project" value="TreeGrafter"/>
</dbReference>
<evidence type="ECO:0000313" key="9">
    <source>
        <dbReference type="EMBL" id="EJT43338.1"/>
    </source>
</evidence>
<keyword evidence="10" id="KW-1185">Reference proteome</keyword>